<evidence type="ECO:0000259" key="13">
    <source>
        <dbReference type="Pfam" id="PF00483"/>
    </source>
</evidence>
<dbReference type="GO" id="GO:0000271">
    <property type="term" value="P:polysaccharide biosynthetic process"/>
    <property type="evidence" value="ECO:0007669"/>
    <property type="project" value="UniProtKB-ARBA"/>
</dbReference>
<evidence type="ECO:0000256" key="5">
    <source>
        <dbReference type="ARBA" id="ARBA00017654"/>
    </source>
</evidence>
<dbReference type="Proteomes" id="UP000093943">
    <property type="component" value="Unassembled WGS sequence"/>
</dbReference>
<proteinExistence type="inferred from homology"/>
<evidence type="ECO:0000256" key="11">
    <source>
        <dbReference type="ARBA" id="ARBA00055050"/>
    </source>
</evidence>
<dbReference type="SUPFAM" id="SSF53448">
    <property type="entry name" value="Nucleotide-diphospho-sugar transferases"/>
    <property type="match status" value="1"/>
</dbReference>
<reference evidence="15" key="1">
    <citation type="submission" date="2016-06" db="EMBL/GenBank/DDBJ databases">
        <authorList>
            <person name="Sutton G."/>
            <person name="Brinkac L."/>
            <person name="Sanka R."/>
            <person name="Adams M."/>
            <person name="Lau E."/>
            <person name="Sam S."/>
            <person name="Sreng N."/>
            <person name="Him V."/>
            <person name="Kerleguer A."/>
            <person name="Cheng S."/>
        </authorList>
    </citation>
    <scope>NUCLEOTIDE SEQUENCE [LARGE SCALE GENOMIC DNA]</scope>
    <source>
        <strain evidence="15">E1876</strain>
    </source>
</reference>
<sequence length="288" mass="31452">MRGIILAGGSGTRLYPITMGVSKQLLPVYDKPLVYYPLCTLMLAGIRDIQVITTGHDAPAFQRLLGDGSTFGVDITYAVQDQPDGLARAFVIGAEHIGTDSVALVLGDNIFYGPGLGTSLRRHQTVSGAVIFAYWMADPSAYGVVEFDADGTAVSVVEKPTTHQSHYAIPGLYFYDNDVVEIARGLRPSARGEYEITDINRTYLDQGRLRVETLARGTAWLDTGTFDSLLDAGDYVRTIERRQGLKIGIPEEVAWRMGFIDEEALAARAHAQLKSGYGGYLLALLDRR</sequence>
<dbReference type="FunFam" id="3.90.550.10:FF:000023">
    <property type="entry name" value="Glucose-1-phosphate thymidylyltransferase"/>
    <property type="match status" value="1"/>
</dbReference>
<evidence type="ECO:0000256" key="12">
    <source>
        <dbReference type="RuleBase" id="RU003706"/>
    </source>
</evidence>
<gene>
    <name evidence="14" type="ORF">A5710_03885</name>
</gene>
<dbReference type="InterPro" id="IPR005907">
    <property type="entry name" value="G1P_thy_trans_s"/>
</dbReference>
<evidence type="ECO:0000256" key="6">
    <source>
        <dbReference type="ARBA" id="ARBA00022679"/>
    </source>
</evidence>
<dbReference type="GO" id="GO:0019318">
    <property type="term" value="P:hexose metabolic process"/>
    <property type="evidence" value="ECO:0007669"/>
    <property type="project" value="UniProtKB-ARBA"/>
</dbReference>
<comment type="cofactor">
    <cofactor evidence="1">
        <name>Mg(2+)</name>
        <dbReference type="ChEBI" id="CHEBI:18420"/>
    </cofactor>
</comment>
<dbReference type="Pfam" id="PF00483">
    <property type="entry name" value="NTP_transferase"/>
    <property type="match status" value="1"/>
</dbReference>
<dbReference type="EMBL" id="LZKG01000105">
    <property type="protein sequence ID" value="OBI28328.1"/>
    <property type="molecule type" value="Genomic_DNA"/>
</dbReference>
<comment type="caution">
    <text evidence="14">The sequence shown here is derived from an EMBL/GenBank/DDBJ whole genome shotgun (WGS) entry which is preliminary data.</text>
</comment>
<organism evidence="14 15">
    <name type="scientific">Mycolicibacter sinensis (strain JDM601)</name>
    <name type="common">Mycobacterium sinense</name>
    <dbReference type="NCBI Taxonomy" id="875328"/>
    <lineage>
        <taxon>Bacteria</taxon>
        <taxon>Bacillati</taxon>
        <taxon>Actinomycetota</taxon>
        <taxon>Actinomycetes</taxon>
        <taxon>Mycobacteriales</taxon>
        <taxon>Mycobacteriaceae</taxon>
        <taxon>Mycolicibacter</taxon>
    </lineage>
</organism>
<evidence type="ECO:0000256" key="8">
    <source>
        <dbReference type="ARBA" id="ARBA00022723"/>
    </source>
</evidence>
<evidence type="ECO:0000256" key="9">
    <source>
        <dbReference type="ARBA" id="ARBA00022842"/>
    </source>
</evidence>
<evidence type="ECO:0000256" key="1">
    <source>
        <dbReference type="ARBA" id="ARBA00001946"/>
    </source>
</evidence>
<feature type="domain" description="Nucleotidyl transferase" evidence="13">
    <location>
        <begin position="3"/>
        <end position="234"/>
    </location>
</feature>
<dbReference type="GO" id="GO:0008879">
    <property type="term" value="F:glucose-1-phosphate thymidylyltransferase activity"/>
    <property type="evidence" value="ECO:0007669"/>
    <property type="project" value="UniProtKB-EC"/>
</dbReference>
<evidence type="ECO:0000256" key="2">
    <source>
        <dbReference type="ARBA" id="ARBA00004781"/>
    </source>
</evidence>
<dbReference type="CDD" id="cd02538">
    <property type="entry name" value="G1P_TT_short"/>
    <property type="match status" value="1"/>
</dbReference>
<comment type="catalytic activity">
    <reaction evidence="10 12">
        <text>dTTP + alpha-D-glucose 1-phosphate + H(+) = dTDP-alpha-D-glucose + diphosphate</text>
        <dbReference type="Rhea" id="RHEA:15225"/>
        <dbReference type="ChEBI" id="CHEBI:15378"/>
        <dbReference type="ChEBI" id="CHEBI:33019"/>
        <dbReference type="ChEBI" id="CHEBI:37568"/>
        <dbReference type="ChEBI" id="CHEBI:57477"/>
        <dbReference type="ChEBI" id="CHEBI:58601"/>
        <dbReference type="EC" id="2.7.7.24"/>
    </reaction>
</comment>
<name>A0A1A2NX66_MYCSD</name>
<dbReference type="EC" id="2.7.7.24" evidence="4 12"/>
<comment type="similarity">
    <text evidence="3 12">Belongs to the glucose-1-phosphate thymidylyltransferase family.</text>
</comment>
<dbReference type="InterPro" id="IPR029044">
    <property type="entry name" value="Nucleotide-diphossugar_trans"/>
</dbReference>
<dbReference type="AlphaFoldDB" id="A0A1A2NX66"/>
<keyword evidence="9 12" id="KW-0460">Magnesium</keyword>
<dbReference type="InterPro" id="IPR005835">
    <property type="entry name" value="NTP_transferase_dom"/>
</dbReference>
<evidence type="ECO:0000256" key="7">
    <source>
        <dbReference type="ARBA" id="ARBA00022695"/>
    </source>
</evidence>
<dbReference type="NCBIfam" id="TIGR01207">
    <property type="entry name" value="rmlA"/>
    <property type="match status" value="1"/>
</dbReference>
<evidence type="ECO:0000256" key="3">
    <source>
        <dbReference type="ARBA" id="ARBA00010480"/>
    </source>
</evidence>
<comment type="function">
    <text evidence="11">Catalyzes the conversion of glucose-1-phosphate and dTTP to dTDP-glucose and pyrophosphate. Involved in the biosynthesis of the dTDP-L-rhamnose which is a component of the critical linker, D-N-acetylglucosamine-L-rhamnose disaccharide, which connects the galactan region of arabinogalactan to peptidoglycan via a phosphodiester linkage.</text>
</comment>
<evidence type="ECO:0000256" key="4">
    <source>
        <dbReference type="ARBA" id="ARBA00012461"/>
    </source>
</evidence>
<evidence type="ECO:0000313" key="14">
    <source>
        <dbReference type="EMBL" id="OBI28328.1"/>
    </source>
</evidence>
<dbReference type="PANTHER" id="PTHR43532">
    <property type="entry name" value="GLUCOSE-1-PHOSPHATE THYMIDYLYLTRANSFERASE"/>
    <property type="match status" value="1"/>
</dbReference>
<dbReference type="OrthoDB" id="9803871at2"/>
<dbReference type="RefSeq" id="WP_064921010.1">
    <property type="nucleotide sequence ID" value="NZ_LZJK01000051.1"/>
</dbReference>
<dbReference type="PANTHER" id="PTHR43532:SF1">
    <property type="entry name" value="GLUCOSE-1-PHOSPHATE THYMIDYLYLTRANSFERASE 1"/>
    <property type="match status" value="1"/>
</dbReference>
<accession>A0A1A2NX66</accession>
<dbReference type="Gene3D" id="3.90.550.10">
    <property type="entry name" value="Spore Coat Polysaccharide Biosynthesis Protein SpsA, Chain A"/>
    <property type="match status" value="1"/>
</dbReference>
<evidence type="ECO:0000313" key="15">
    <source>
        <dbReference type="Proteomes" id="UP000093943"/>
    </source>
</evidence>
<dbReference type="GO" id="GO:0046872">
    <property type="term" value="F:metal ion binding"/>
    <property type="evidence" value="ECO:0007669"/>
    <property type="project" value="UniProtKB-KW"/>
</dbReference>
<keyword evidence="6 12" id="KW-0808">Transferase</keyword>
<comment type="function">
    <text evidence="12">Catalyzes the formation of dTDP-glucose, from dTTP and glucose 1-phosphate, as well as its pyrophosphorolysis.</text>
</comment>
<keyword evidence="7 12" id="KW-0548">Nucleotidyltransferase</keyword>
<comment type="pathway">
    <text evidence="2">Carbohydrate biosynthesis; dTDP-L-rhamnose biosynthesis.</text>
</comment>
<keyword evidence="8 12" id="KW-0479">Metal-binding</keyword>
<protein>
    <recommendedName>
        <fullName evidence="5 12">Glucose-1-phosphate thymidylyltransferase</fullName>
        <ecNumber evidence="4 12">2.7.7.24</ecNumber>
    </recommendedName>
</protein>
<evidence type="ECO:0000256" key="10">
    <source>
        <dbReference type="ARBA" id="ARBA00049336"/>
    </source>
</evidence>